<proteinExistence type="predicted"/>
<sequence>MTQQAIQAVSTLINTLPEGVSAVRFYREYQAALRTGEIVAVPVADSFTIGCRKCKDDLVRTDLSFDRWYDKTVRSLALHRARQGVVAHAEDVTSGAVDFDRVAAQYREQLQARVAARTAVKRPKVRQTRSKPKLNDAGSERMAAPPQPRQGSEQGAVDPGATSTGED</sequence>
<dbReference type="EMBL" id="VDMO01000012">
    <property type="protein sequence ID" value="TNM70714.1"/>
    <property type="molecule type" value="Genomic_DNA"/>
</dbReference>
<evidence type="ECO:0000313" key="4">
    <source>
        <dbReference type="Proteomes" id="UP000313988"/>
    </source>
</evidence>
<evidence type="ECO:0000313" key="5">
    <source>
        <dbReference type="Proteomes" id="UP000629870"/>
    </source>
</evidence>
<dbReference type="Proteomes" id="UP000629870">
    <property type="component" value="Unassembled WGS sequence"/>
</dbReference>
<gene>
    <name evidence="3" type="ORF">FHR04_12505</name>
    <name evidence="2" type="ORF">HNQ04_002313</name>
</gene>
<feature type="region of interest" description="Disordered" evidence="1">
    <location>
        <begin position="117"/>
        <end position="167"/>
    </location>
</feature>
<dbReference type="Proteomes" id="UP000313988">
    <property type="component" value="Unassembled WGS sequence"/>
</dbReference>
<evidence type="ECO:0000313" key="3">
    <source>
        <dbReference type="EMBL" id="TNM70714.1"/>
    </source>
</evidence>
<protein>
    <submittedName>
        <fullName evidence="3">Uncharacterized protein</fullName>
    </submittedName>
</protein>
<name>A0A5C4Y5J0_9DEIO</name>
<reference evidence="3 4" key="1">
    <citation type="submission" date="2019-06" db="EMBL/GenBank/DDBJ databases">
        <title>Genome sequence of Deinococcus radiopugnans ATCC 19172.</title>
        <authorList>
            <person name="Maclea K.S."/>
            <person name="Maynard C.R."/>
        </authorList>
    </citation>
    <scope>NUCLEOTIDE SEQUENCE [LARGE SCALE GENOMIC DNA]</scope>
    <source>
        <strain evidence="3 4">ATCC 19172</strain>
    </source>
</reference>
<evidence type="ECO:0000256" key="1">
    <source>
        <dbReference type="SAM" id="MobiDB-lite"/>
    </source>
</evidence>
<accession>A0A5C4Y5J0</accession>
<evidence type="ECO:0000313" key="2">
    <source>
        <dbReference type="EMBL" id="MBB6017051.1"/>
    </source>
</evidence>
<dbReference type="EMBL" id="JACHEW010000011">
    <property type="protein sequence ID" value="MBB6017051.1"/>
    <property type="molecule type" value="Genomic_DNA"/>
</dbReference>
<keyword evidence="5" id="KW-1185">Reference proteome</keyword>
<reference evidence="2 5" key="2">
    <citation type="submission" date="2020-08" db="EMBL/GenBank/DDBJ databases">
        <title>Genomic Encyclopedia of Type Strains, Phase IV (KMG-IV): sequencing the most valuable type-strain genomes for metagenomic binning, comparative biology and taxonomic classification.</title>
        <authorList>
            <person name="Goeker M."/>
        </authorList>
    </citation>
    <scope>NUCLEOTIDE SEQUENCE [LARGE SCALE GENOMIC DNA]</scope>
    <source>
        <strain evidence="2 5">DSM 12027</strain>
    </source>
</reference>
<feature type="compositionally biased region" description="Basic residues" evidence="1">
    <location>
        <begin position="119"/>
        <end position="132"/>
    </location>
</feature>
<dbReference type="OrthoDB" id="74186at2"/>
<comment type="caution">
    <text evidence="3">The sequence shown here is derived from an EMBL/GenBank/DDBJ whole genome shotgun (WGS) entry which is preliminary data.</text>
</comment>
<organism evidence="3 4">
    <name type="scientific">Deinococcus radiopugnans ATCC 19172</name>
    <dbReference type="NCBI Taxonomy" id="585398"/>
    <lineage>
        <taxon>Bacteria</taxon>
        <taxon>Thermotogati</taxon>
        <taxon>Deinococcota</taxon>
        <taxon>Deinococci</taxon>
        <taxon>Deinococcales</taxon>
        <taxon>Deinococcaceae</taxon>
        <taxon>Deinococcus</taxon>
    </lineage>
</organism>
<dbReference type="AlphaFoldDB" id="A0A5C4Y5J0"/>
<dbReference type="RefSeq" id="WP_139403740.1">
    <property type="nucleotide sequence ID" value="NZ_JACHEW010000011.1"/>
</dbReference>